<keyword evidence="1" id="KW-0732">Signal</keyword>
<organism evidence="2 3">
    <name type="scientific">Chondrus crispus</name>
    <name type="common">Carrageen Irish moss</name>
    <name type="synonym">Polymorpha crispa</name>
    <dbReference type="NCBI Taxonomy" id="2769"/>
    <lineage>
        <taxon>Eukaryota</taxon>
        <taxon>Rhodophyta</taxon>
        <taxon>Florideophyceae</taxon>
        <taxon>Rhodymeniophycidae</taxon>
        <taxon>Gigartinales</taxon>
        <taxon>Gigartinaceae</taxon>
        <taxon>Chondrus</taxon>
    </lineage>
</organism>
<reference evidence="3" key="1">
    <citation type="journal article" date="2013" name="Proc. Natl. Acad. Sci. U.S.A.">
        <title>Genome structure and metabolic features in the red seaweed Chondrus crispus shed light on evolution of the Archaeplastida.</title>
        <authorList>
            <person name="Collen J."/>
            <person name="Porcel B."/>
            <person name="Carre W."/>
            <person name="Ball S.G."/>
            <person name="Chaparro C."/>
            <person name="Tonon T."/>
            <person name="Barbeyron T."/>
            <person name="Michel G."/>
            <person name="Noel B."/>
            <person name="Valentin K."/>
            <person name="Elias M."/>
            <person name="Artiguenave F."/>
            <person name="Arun A."/>
            <person name="Aury J.M."/>
            <person name="Barbosa-Neto J.F."/>
            <person name="Bothwell J.H."/>
            <person name="Bouget F.Y."/>
            <person name="Brillet L."/>
            <person name="Cabello-Hurtado F."/>
            <person name="Capella-Gutierrez S."/>
            <person name="Charrier B."/>
            <person name="Cladiere L."/>
            <person name="Cock J.M."/>
            <person name="Coelho S.M."/>
            <person name="Colleoni C."/>
            <person name="Czjzek M."/>
            <person name="Da Silva C."/>
            <person name="Delage L."/>
            <person name="Denoeud F."/>
            <person name="Deschamps P."/>
            <person name="Dittami S.M."/>
            <person name="Gabaldon T."/>
            <person name="Gachon C.M."/>
            <person name="Groisillier A."/>
            <person name="Herve C."/>
            <person name="Jabbari K."/>
            <person name="Katinka M."/>
            <person name="Kloareg B."/>
            <person name="Kowalczyk N."/>
            <person name="Labadie K."/>
            <person name="Leblanc C."/>
            <person name="Lopez P.J."/>
            <person name="McLachlan D.H."/>
            <person name="Meslet-Cladiere L."/>
            <person name="Moustafa A."/>
            <person name="Nehr Z."/>
            <person name="Nyvall Collen P."/>
            <person name="Panaud O."/>
            <person name="Partensky F."/>
            <person name="Poulain J."/>
            <person name="Rensing S.A."/>
            <person name="Rousvoal S."/>
            <person name="Samson G."/>
            <person name="Symeonidi A."/>
            <person name="Weissenbach J."/>
            <person name="Zambounis A."/>
            <person name="Wincker P."/>
            <person name="Boyen C."/>
        </authorList>
    </citation>
    <scope>NUCLEOTIDE SEQUENCE [LARGE SCALE GENOMIC DNA]</scope>
    <source>
        <strain evidence="3">cv. Stackhouse</strain>
    </source>
</reference>
<gene>
    <name evidence="2" type="ORF">CHC_T00001813001</name>
</gene>
<proteinExistence type="predicted"/>
<dbReference type="Gramene" id="CDF32930">
    <property type="protein sequence ID" value="CDF32930"/>
    <property type="gene ID" value="CHC_T00001813001"/>
</dbReference>
<name>R7Q637_CHOCR</name>
<dbReference type="RefSeq" id="XP_005712733.1">
    <property type="nucleotide sequence ID" value="XM_005712676.1"/>
</dbReference>
<dbReference type="KEGG" id="ccp:CHC_T00001813001"/>
<dbReference type="EMBL" id="HG001615">
    <property type="protein sequence ID" value="CDF32930.1"/>
    <property type="molecule type" value="Genomic_DNA"/>
</dbReference>
<feature type="signal peptide" evidence="1">
    <location>
        <begin position="1"/>
        <end position="19"/>
    </location>
</feature>
<feature type="chain" id="PRO_5004454542" evidence="1">
    <location>
        <begin position="20"/>
        <end position="263"/>
    </location>
</feature>
<dbReference type="PhylomeDB" id="R7Q637"/>
<protein>
    <submittedName>
        <fullName evidence="2">Uncharacterized protein</fullName>
    </submittedName>
</protein>
<keyword evidence="3" id="KW-1185">Reference proteome</keyword>
<evidence type="ECO:0000313" key="2">
    <source>
        <dbReference type="EMBL" id="CDF32930.1"/>
    </source>
</evidence>
<evidence type="ECO:0000313" key="3">
    <source>
        <dbReference type="Proteomes" id="UP000012073"/>
    </source>
</evidence>
<evidence type="ECO:0000256" key="1">
    <source>
        <dbReference type="SAM" id="SignalP"/>
    </source>
</evidence>
<sequence>MAFTKFLVCLFALFTATLAAKSIRTIEVIESGDAGFPGEVPTPKPKGKIVNIVEEFIPATVTRDEFSDFTSYSSESGVGRITRVGLNVNRGAYGTLYFDIVVKAIDAETLQKNDKEFEATLSAAEKSVYRTRKASWKKGLDIPLFKWIGADFDKKVTTESFTEEAASQENYTEKVRAASQLLENSASTKIRISGSLKATGISFRPTVAFAFIKLARVTFEDGSSQLIVSNNPEDVVAGTSGGDVLPSEDPVVDVICDSGFYCD</sequence>
<dbReference type="GeneID" id="17320450"/>
<dbReference type="AlphaFoldDB" id="R7Q637"/>
<dbReference type="Proteomes" id="UP000012073">
    <property type="component" value="Unassembled WGS sequence"/>
</dbReference>
<accession>R7Q637</accession>